<dbReference type="Gene3D" id="1.10.800.10">
    <property type="entry name" value="Aromatic amino acid hydroxylase"/>
    <property type="match status" value="1"/>
</dbReference>
<dbReference type="GO" id="GO:0004511">
    <property type="term" value="F:tyrosine 3-monooxygenase activity"/>
    <property type="evidence" value="ECO:0007669"/>
    <property type="project" value="TreeGrafter"/>
</dbReference>
<dbReference type="PANTHER" id="PTHR11473">
    <property type="entry name" value="AROMATIC AMINO ACID HYDROXYLASE"/>
    <property type="match status" value="1"/>
</dbReference>
<dbReference type="GO" id="GO:0043204">
    <property type="term" value="C:perikaryon"/>
    <property type="evidence" value="ECO:0007669"/>
    <property type="project" value="TreeGrafter"/>
</dbReference>
<dbReference type="Proteomes" id="UP000887563">
    <property type="component" value="Unplaced"/>
</dbReference>
<dbReference type="PROSITE" id="PS51410">
    <property type="entry name" value="BH4_AAA_HYDROXYL_2"/>
    <property type="match status" value="1"/>
</dbReference>
<keyword evidence="5" id="KW-0408">Iron</keyword>
<comment type="cofactor">
    <cofactor evidence="1">
        <name>Fe(2+)</name>
        <dbReference type="ChEBI" id="CHEBI:29033"/>
    </cofactor>
</comment>
<dbReference type="Pfam" id="PF00351">
    <property type="entry name" value="Biopterin_H"/>
    <property type="match status" value="1"/>
</dbReference>
<dbReference type="SUPFAM" id="SSF56534">
    <property type="entry name" value="Aromatic aminoacid monoxygenases, catalytic and oligomerization domains"/>
    <property type="match status" value="1"/>
</dbReference>
<dbReference type="GO" id="GO:0006585">
    <property type="term" value="P:dopamine biosynthetic process from tyrosine"/>
    <property type="evidence" value="ECO:0007669"/>
    <property type="project" value="TreeGrafter"/>
</dbReference>
<evidence type="ECO:0000313" key="8">
    <source>
        <dbReference type="Proteomes" id="UP000887563"/>
    </source>
</evidence>
<reference evidence="9" key="1">
    <citation type="submission" date="2022-11" db="UniProtKB">
        <authorList>
            <consortium name="WormBaseParasite"/>
        </authorList>
    </citation>
    <scope>IDENTIFICATION</scope>
</reference>
<keyword evidence="6" id="KW-0503">Monooxygenase</keyword>
<name>A0A914L3Q0_MELIC</name>
<keyword evidence="4" id="KW-0560">Oxidoreductase</keyword>
<organism evidence="8 9">
    <name type="scientific">Meloidogyne incognita</name>
    <name type="common">Southern root-knot nematode worm</name>
    <name type="synonym">Oxyuris incognita</name>
    <dbReference type="NCBI Taxonomy" id="6306"/>
    <lineage>
        <taxon>Eukaryota</taxon>
        <taxon>Metazoa</taxon>
        <taxon>Ecdysozoa</taxon>
        <taxon>Nematoda</taxon>
        <taxon>Chromadorea</taxon>
        <taxon>Rhabditida</taxon>
        <taxon>Tylenchina</taxon>
        <taxon>Tylenchomorpha</taxon>
        <taxon>Tylenchoidea</taxon>
        <taxon>Meloidogynidae</taxon>
        <taxon>Meloidogyninae</taxon>
        <taxon>Meloidogyne</taxon>
        <taxon>Meloidogyne incognita group</taxon>
    </lineage>
</organism>
<feature type="domain" description="Biopterin-dependent aromatic amino acid hydroxylase family profile" evidence="7">
    <location>
        <begin position="1"/>
        <end position="78"/>
    </location>
</feature>
<dbReference type="InterPro" id="IPR036329">
    <property type="entry name" value="Aro-AA_hydroxylase_C_sf"/>
</dbReference>
<dbReference type="InterPro" id="IPR036951">
    <property type="entry name" value="ArAA_hydroxylase_sf"/>
</dbReference>
<evidence type="ECO:0000256" key="5">
    <source>
        <dbReference type="ARBA" id="ARBA00023004"/>
    </source>
</evidence>
<dbReference type="InterPro" id="IPR001273">
    <property type="entry name" value="ArAA_hydroxylase"/>
</dbReference>
<proteinExistence type="inferred from homology"/>
<comment type="similarity">
    <text evidence="2">Belongs to the biopterin-dependent aromatic amino acid hydroxylase family.</text>
</comment>
<evidence type="ECO:0000256" key="2">
    <source>
        <dbReference type="ARBA" id="ARBA00009712"/>
    </source>
</evidence>
<evidence type="ECO:0000313" key="9">
    <source>
        <dbReference type="WBParaSite" id="Minc3s00246g08456"/>
    </source>
</evidence>
<dbReference type="WBParaSite" id="Minc3s00246g08456">
    <property type="protein sequence ID" value="Minc3s00246g08456"/>
    <property type="gene ID" value="Minc3s00246g08456"/>
</dbReference>
<dbReference type="GO" id="GO:0030424">
    <property type="term" value="C:axon"/>
    <property type="evidence" value="ECO:0007669"/>
    <property type="project" value="TreeGrafter"/>
</dbReference>
<dbReference type="PANTHER" id="PTHR11473:SF15">
    <property type="entry name" value="TYROSINE 3-MONOOXYGENASE"/>
    <property type="match status" value="1"/>
</dbReference>
<dbReference type="GO" id="GO:0005506">
    <property type="term" value="F:iron ion binding"/>
    <property type="evidence" value="ECO:0007669"/>
    <property type="project" value="InterPro"/>
</dbReference>
<accession>A0A914L3Q0</accession>
<dbReference type="InterPro" id="IPR019774">
    <property type="entry name" value="Aromatic-AA_hydroxylase_C"/>
</dbReference>
<evidence type="ECO:0000256" key="4">
    <source>
        <dbReference type="ARBA" id="ARBA00023002"/>
    </source>
</evidence>
<evidence type="ECO:0000256" key="6">
    <source>
        <dbReference type="ARBA" id="ARBA00023033"/>
    </source>
</evidence>
<protein>
    <submittedName>
        <fullName evidence="9">Biopterin-dependent aromatic amino acid hydroxylase family profile domain-containing protein</fullName>
    </submittedName>
</protein>
<keyword evidence="3" id="KW-0479">Metal-binding</keyword>
<evidence type="ECO:0000259" key="7">
    <source>
        <dbReference type="PROSITE" id="PS51410"/>
    </source>
</evidence>
<dbReference type="AlphaFoldDB" id="A0A914L3Q0"/>
<evidence type="ECO:0000256" key="3">
    <source>
        <dbReference type="ARBA" id="ARBA00022723"/>
    </source>
</evidence>
<sequence>MTKKLNRVVLRTARYEFSNLNCLSNADRIPQIRELSAYIQKKTGFELRPCGGLLSARDFLASLAFRIFQATFYVRHFR</sequence>
<keyword evidence="8" id="KW-1185">Reference proteome</keyword>
<evidence type="ECO:0000256" key="1">
    <source>
        <dbReference type="ARBA" id="ARBA00001954"/>
    </source>
</evidence>
<dbReference type="GO" id="GO:0005737">
    <property type="term" value="C:cytoplasm"/>
    <property type="evidence" value="ECO:0007669"/>
    <property type="project" value="TreeGrafter"/>
</dbReference>